<dbReference type="InterPro" id="IPR031528">
    <property type="entry name" value="C4orf19"/>
</dbReference>
<dbReference type="Ensembl" id="ENSCLAT00000015738.1">
    <property type="protein sequence ID" value="ENSCLAP00000015576.1"/>
    <property type="gene ID" value="ENSCLAG00000010706.1"/>
</dbReference>
<sequence length="317" mass="33503">MGCKCCKMIQSYLFDAAQAPSPDYVNEVSSYKLDEEHTVKLKGSRSSEVLVHKNALWSEGVGKTESRGLEAGPQEPCGSRRGSLPQGDPGGGLCAKPGSTANGIGPGASPQPSGNPQPHPEDTGSWAGTADSAHPAQPFLEGRDTGSQDCVLPSSGETPAVDRGDCTAPDAAESPVLEEQAHVLQLPVPDYPQLWDPAADSEEQEEKDCLFETHAEDEPLAEIHPRVGEYELNIPFPLKRSWESLNEAVATEVLSICFSEKGPAHAMPVADSRTKRTDTQGSQGDSEEEVGDEDEAVAEALAALEAATAGEDVDEAD</sequence>
<protein>
    <submittedName>
        <fullName evidence="2">Chromosome 4 open reading frame 19</fullName>
    </submittedName>
</protein>
<evidence type="ECO:0000256" key="1">
    <source>
        <dbReference type="SAM" id="MobiDB-lite"/>
    </source>
</evidence>
<dbReference type="OMA" id="YPQLWGS"/>
<dbReference type="OrthoDB" id="8773301at2759"/>
<dbReference type="Pfam" id="PF15770">
    <property type="entry name" value="DUF4699"/>
    <property type="match status" value="1"/>
</dbReference>
<organism evidence="2 3">
    <name type="scientific">Chinchilla lanigera</name>
    <name type="common">Long-tailed chinchilla</name>
    <name type="synonym">Chinchilla villidera</name>
    <dbReference type="NCBI Taxonomy" id="34839"/>
    <lineage>
        <taxon>Eukaryota</taxon>
        <taxon>Metazoa</taxon>
        <taxon>Chordata</taxon>
        <taxon>Craniata</taxon>
        <taxon>Vertebrata</taxon>
        <taxon>Euteleostomi</taxon>
        <taxon>Mammalia</taxon>
        <taxon>Eutheria</taxon>
        <taxon>Euarchontoglires</taxon>
        <taxon>Glires</taxon>
        <taxon>Rodentia</taxon>
        <taxon>Hystricomorpha</taxon>
        <taxon>Chinchillidae</taxon>
        <taxon>Chinchilla</taxon>
    </lineage>
</organism>
<keyword evidence="3" id="KW-1185">Reference proteome</keyword>
<feature type="region of interest" description="Disordered" evidence="1">
    <location>
        <begin position="61"/>
        <end position="173"/>
    </location>
</feature>
<dbReference type="PANTHER" id="PTHR16106:SF3">
    <property type="entry name" value="CHROMOSOME 4 OPEN READING FRAME 19"/>
    <property type="match status" value="1"/>
</dbReference>
<dbReference type="GO" id="GO:0071944">
    <property type="term" value="C:cell periphery"/>
    <property type="evidence" value="ECO:0007669"/>
    <property type="project" value="Ensembl"/>
</dbReference>
<reference evidence="2" key="1">
    <citation type="submission" date="2025-05" db="UniProtKB">
        <authorList>
            <consortium name="Ensembl"/>
        </authorList>
    </citation>
    <scope>IDENTIFICATION</scope>
</reference>
<dbReference type="Ensembl" id="ENSCLAT00000015737.1">
    <property type="protein sequence ID" value="ENSCLAP00000015575.1"/>
    <property type="gene ID" value="ENSCLAG00000010706.1"/>
</dbReference>
<dbReference type="GeneTree" id="ENSGT00390000013778"/>
<gene>
    <name evidence="2" type="primary">C4orf19</name>
</gene>
<dbReference type="PANTHER" id="PTHR16106">
    <property type="entry name" value="CHROMOSOME 4 OPEN READING FRAME 19"/>
    <property type="match status" value="1"/>
</dbReference>
<feature type="region of interest" description="Disordered" evidence="1">
    <location>
        <begin position="187"/>
        <end position="208"/>
    </location>
</feature>
<dbReference type="GO" id="GO:0051726">
    <property type="term" value="P:regulation of cell cycle"/>
    <property type="evidence" value="ECO:0007669"/>
    <property type="project" value="Ensembl"/>
</dbReference>
<evidence type="ECO:0000313" key="2">
    <source>
        <dbReference type="Ensembl" id="ENSCLAP00000015576.1"/>
    </source>
</evidence>
<feature type="region of interest" description="Disordered" evidence="1">
    <location>
        <begin position="264"/>
        <end position="296"/>
    </location>
</feature>
<name>A0A8C2VH50_CHILA</name>
<accession>A0A8C2VH50</accession>
<evidence type="ECO:0000313" key="3">
    <source>
        <dbReference type="Proteomes" id="UP000694398"/>
    </source>
</evidence>
<dbReference type="Proteomes" id="UP000694398">
    <property type="component" value="Unassembled WGS sequence"/>
</dbReference>
<proteinExistence type="predicted"/>
<feature type="compositionally biased region" description="Acidic residues" evidence="1">
    <location>
        <begin position="285"/>
        <end position="296"/>
    </location>
</feature>
<dbReference type="AlphaFoldDB" id="A0A8C2VH50"/>